<evidence type="ECO:0000256" key="2">
    <source>
        <dbReference type="ARBA" id="ARBA00023315"/>
    </source>
</evidence>
<dbReference type="InterPro" id="IPR051531">
    <property type="entry name" value="N-acetyltransferase"/>
</dbReference>
<keyword evidence="6" id="KW-1185">Reference proteome</keyword>
<proteinExistence type="inferred from homology"/>
<reference evidence="6" key="1">
    <citation type="submission" date="2017-02" db="EMBL/GenBank/DDBJ databases">
        <authorList>
            <person name="Varghese N."/>
            <person name="Submissions S."/>
        </authorList>
    </citation>
    <scope>NUCLEOTIDE SEQUENCE [LARGE SCALE GENOMIC DNA]</scope>
    <source>
        <strain evidence="6">UM2</strain>
    </source>
</reference>
<evidence type="ECO:0000256" key="3">
    <source>
        <dbReference type="ARBA" id="ARBA00038502"/>
    </source>
</evidence>
<evidence type="ECO:0000259" key="4">
    <source>
        <dbReference type="PROSITE" id="PS51186"/>
    </source>
</evidence>
<dbReference type="PANTHER" id="PTHR43792:SF8">
    <property type="entry name" value="[RIBOSOMAL PROTEIN US5]-ALANINE N-ACETYLTRANSFERASE"/>
    <property type="match status" value="1"/>
</dbReference>
<dbReference type="PROSITE" id="PS51186">
    <property type="entry name" value="GNAT"/>
    <property type="match status" value="1"/>
</dbReference>
<dbReference type="GO" id="GO:0016747">
    <property type="term" value="F:acyltransferase activity, transferring groups other than amino-acyl groups"/>
    <property type="evidence" value="ECO:0007669"/>
    <property type="project" value="InterPro"/>
</dbReference>
<keyword evidence="2" id="KW-0012">Acyltransferase</keyword>
<organism evidence="5 6">
    <name type="scientific">Rhizorhabdus histidinilytica</name>
    <dbReference type="NCBI Taxonomy" id="439228"/>
    <lineage>
        <taxon>Bacteria</taxon>
        <taxon>Pseudomonadati</taxon>
        <taxon>Pseudomonadota</taxon>
        <taxon>Alphaproteobacteria</taxon>
        <taxon>Sphingomonadales</taxon>
        <taxon>Sphingomonadaceae</taxon>
        <taxon>Rhizorhabdus</taxon>
    </lineage>
</organism>
<dbReference type="OrthoDB" id="9804153at2"/>
<keyword evidence="1 5" id="KW-0808">Transferase</keyword>
<dbReference type="Gene3D" id="3.40.630.30">
    <property type="match status" value="1"/>
</dbReference>
<dbReference type="STRING" id="439228.SAMN06295920_102354"/>
<evidence type="ECO:0000313" key="6">
    <source>
        <dbReference type="Proteomes" id="UP000189818"/>
    </source>
</evidence>
<sequence>MFARTQRLLLRPGWKEDAPALAAAINDFSVVGKLARAPWPYRLEDAEAFLAADRGPLPDFLIFARTHGAPRLVGGIGLSACDDGVELGYWIARPYWGLGFATEAGRAVVDLADRGVRLPQLIAGHFADNPSSARVLQKLGFVAAGTVSNRTCRARNSVERCIDYVRPAFAPGRGVPALRTGYDREEAIAA</sequence>
<dbReference type="EMBL" id="FUYM01000002">
    <property type="protein sequence ID" value="SKB40469.1"/>
    <property type="molecule type" value="Genomic_DNA"/>
</dbReference>
<dbReference type="RefSeq" id="WP_079647099.1">
    <property type="nucleotide sequence ID" value="NZ_FUYM01000002.1"/>
</dbReference>
<evidence type="ECO:0000313" key="5">
    <source>
        <dbReference type="EMBL" id="SKB40469.1"/>
    </source>
</evidence>
<dbReference type="SUPFAM" id="SSF55729">
    <property type="entry name" value="Acyl-CoA N-acyltransferases (Nat)"/>
    <property type="match status" value="1"/>
</dbReference>
<protein>
    <submittedName>
        <fullName evidence="5">Protein N-acetyltransferase, RimJ/RimL family</fullName>
    </submittedName>
</protein>
<dbReference type="InterPro" id="IPR000182">
    <property type="entry name" value="GNAT_dom"/>
</dbReference>
<accession>A0A1T5B062</accession>
<gene>
    <name evidence="5" type="ORF">SAMN06295920_102354</name>
</gene>
<evidence type="ECO:0000256" key="1">
    <source>
        <dbReference type="ARBA" id="ARBA00022679"/>
    </source>
</evidence>
<dbReference type="InterPro" id="IPR016181">
    <property type="entry name" value="Acyl_CoA_acyltransferase"/>
</dbReference>
<dbReference type="Pfam" id="PF13302">
    <property type="entry name" value="Acetyltransf_3"/>
    <property type="match status" value="1"/>
</dbReference>
<dbReference type="Proteomes" id="UP000189818">
    <property type="component" value="Unassembled WGS sequence"/>
</dbReference>
<comment type="similarity">
    <text evidence="3">Belongs to the acetyltransferase family. RimJ subfamily.</text>
</comment>
<dbReference type="AlphaFoldDB" id="A0A1T5B062"/>
<dbReference type="PANTHER" id="PTHR43792">
    <property type="entry name" value="GNAT FAMILY, PUTATIVE (AFU_ORTHOLOGUE AFUA_3G00765)-RELATED-RELATED"/>
    <property type="match status" value="1"/>
</dbReference>
<feature type="domain" description="N-acetyltransferase" evidence="4">
    <location>
        <begin position="8"/>
        <end position="159"/>
    </location>
</feature>
<name>A0A1T5B062_9SPHN</name>